<dbReference type="EMBL" id="BSEL01000002">
    <property type="protein sequence ID" value="GLJ66548.1"/>
    <property type="molecule type" value="Genomic_DNA"/>
</dbReference>
<accession>A0ABQ5SSM1</accession>
<evidence type="ECO:0000256" key="1">
    <source>
        <dbReference type="SAM" id="MobiDB-lite"/>
    </source>
</evidence>
<keyword evidence="3" id="KW-1185">Reference proteome</keyword>
<evidence type="ECO:0000313" key="2">
    <source>
        <dbReference type="EMBL" id="GLJ66548.1"/>
    </source>
</evidence>
<sequence>MPNRLNDAVEDVRETAVERLRDALVRLAERKRKEADNLRQNANQRRDQDTDLANTVPQRKVDSRGRVIPEGVQRLPSGKLPSNWQYAGRTYDGDRWTPELQKKYPNGVKFDDKGYPDFSPYAEKTTTITPRFKGNHTTDFSTADRAAGVTARYRRENGLTWHHHQDGTTLLLVPREIHDAVRHAGGVAIVKGLS</sequence>
<gene>
    <name evidence="2" type="ORF">GCM10017579_05840</name>
</gene>
<protein>
    <recommendedName>
        <fullName evidence="4">HNH endonuclease</fullName>
    </recommendedName>
</protein>
<dbReference type="RefSeq" id="WP_189120142.1">
    <property type="nucleotide sequence ID" value="NZ_BMRK01000019.1"/>
</dbReference>
<name>A0ABQ5SSM1_9ACTN</name>
<organism evidence="2 3">
    <name type="scientific">Nocardioides luteus</name>
    <dbReference type="NCBI Taxonomy" id="1844"/>
    <lineage>
        <taxon>Bacteria</taxon>
        <taxon>Bacillati</taxon>
        <taxon>Actinomycetota</taxon>
        <taxon>Actinomycetes</taxon>
        <taxon>Propionibacteriales</taxon>
        <taxon>Nocardioidaceae</taxon>
        <taxon>Nocardioides</taxon>
    </lineage>
</organism>
<dbReference type="Proteomes" id="UP001142292">
    <property type="component" value="Unassembled WGS sequence"/>
</dbReference>
<comment type="caution">
    <text evidence="2">The sequence shown here is derived from an EMBL/GenBank/DDBJ whole genome shotgun (WGS) entry which is preliminary data.</text>
</comment>
<dbReference type="Pfam" id="PF14414">
    <property type="entry name" value="WHH"/>
    <property type="match status" value="1"/>
</dbReference>
<reference evidence="2" key="2">
    <citation type="submission" date="2023-01" db="EMBL/GenBank/DDBJ databases">
        <authorList>
            <person name="Sun Q."/>
            <person name="Evtushenko L."/>
        </authorList>
    </citation>
    <scope>NUCLEOTIDE SEQUENCE</scope>
    <source>
        <strain evidence="2">VKM Ac-1246</strain>
    </source>
</reference>
<feature type="region of interest" description="Disordered" evidence="1">
    <location>
        <begin position="34"/>
        <end position="64"/>
    </location>
</feature>
<evidence type="ECO:0008006" key="4">
    <source>
        <dbReference type="Google" id="ProtNLM"/>
    </source>
</evidence>
<proteinExistence type="predicted"/>
<evidence type="ECO:0000313" key="3">
    <source>
        <dbReference type="Proteomes" id="UP001142292"/>
    </source>
</evidence>
<reference evidence="2" key="1">
    <citation type="journal article" date="2014" name="Int. J. Syst. Evol. Microbiol.">
        <title>Complete genome of a new Firmicutes species belonging to the dominant human colonic microbiota ('Ruminococcus bicirculans') reveals two chromosomes and a selective capacity to utilize plant glucans.</title>
        <authorList>
            <consortium name="NISC Comparative Sequencing Program"/>
            <person name="Wegmann U."/>
            <person name="Louis P."/>
            <person name="Goesmann A."/>
            <person name="Henrissat B."/>
            <person name="Duncan S.H."/>
            <person name="Flint H.J."/>
        </authorList>
    </citation>
    <scope>NUCLEOTIDE SEQUENCE</scope>
    <source>
        <strain evidence="2">VKM Ac-1246</strain>
    </source>
</reference>
<dbReference type="InterPro" id="IPR032869">
    <property type="entry name" value="WHH_dom_containing"/>
</dbReference>